<dbReference type="RefSeq" id="WP_367953385.1">
    <property type="nucleotide sequence ID" value="NZ_JBDPGJ010000002.1"/>
</dbReference>
<evidence type="ECO:0000313" key="1">
    <source>
        <dbReference type="EMBL" id="MEX0405491.1"/>
    </source>
</evidence>
<dbReference type="EMBL" id="JBDPGJ010000002">
    <property type="protein sequence ID" value="MEX0405491.1"/>
    <property type="molecule type" value="Genomic_DNA"/>
</dbReference>
<name>A0ABV3SFJ0_9HYPH</name>
<dbReference type="Proteomes" id="UP001556692">
    <property type="component" value="Unassembled WGS sequence"/>
</dbReference>
<comment type="caution">
    <text evidence="1">The sequence shown here is derived from an EMBL/GenBank/DDBJ whole genome shotgun (WGS) entry which is preliminary data.</text>
</comment>
<organism evidence="1 2">
    <name type="scientific">Aquibium pacificus</name>
    <dbReference type="NCBI Taxonomy" id="3153579"/>
    <lineage>
        <taxon>Bacteria</taxon>
        <taxon>Pseudomonadati</taxon>
        <taxon>Pseudomonadota</taxon>
        <taxon>Alphaproteobacteria</taxon>
        <taxon>Hyphomicrobiales</taxon>
        <taxon>Phyllobacteriaceae</taxon>
        <taxon>Aquibium</taxon>
    </lineage>
</organism>
<reference evidence="1 2" key="1">
    <citation type="submission" date="2024-05" db="EMBL/GenBank/DDBJ databases">
        <authorList>
            <person name="Jiang F."/>
        </authorList>
    </citation>
    <scope>NUCLEOTIDE SEQUENCE [LARGE SCALE GENOMIC DNA]</scope>
    <source>
        <strain evidence="1 2">LZ166</strain>
    </source>
</reference>
<sequence length="87" mass="9877">MSELSNFELEGRLNAQRELIAMLLARLTDGPDDPLWAIVEQTFEIQDHQEDPGAVPDAAFTAEAEMAREFRLIVERAKYREARSQTG</sequence>
<proteinExistence type="predicted"/>
<keyword evidence="2" id="KW-1185">Reference proteome</keyword>
<gene>
    <name evidence="1" type="ORF">ABGN05_07465</name>
</gene>
<evidence type="ECO:0000313" key="2">
    <source>
        <dbReference type="Proteomes" id="UP001556692"/>
    </source>
</evidence>
<accession>A0ABV3SFJ0</accession>
<protein>
    <submittedName>
        <fullName evidence="1">Uncharacterized protein</fullName>
    </submittedName>
</protein>